<comment type="caution">
    <text evidence="2">The sequence shown here is derived from an EMBL/GenBank/DDBJ whole genome shotgun (WGS) entry which is preliminary data.</text>
</comment>
<evidence type="ECO:0000313" key="3">
    <source>
        <dbReference type="Proteomes" id="UP000286510"/>
    </source>
</evidence>
<evidence type="ECO:0008006" key="4">
    <source>
        <dbReference type="Google" id="ProtNLM"/>
    </source>
</evidence>
<evidence type="ECO:0000256" key="1">
    <source>
        <dbReference type="SAM" id="MobiDB-lite"/>
    </source>
</evidence>
<gene>
    <name evidence="2" type="ORF">DYB26_015545</name>
</gene>
<dbReference type="SUPFAM" id="SSF51283">
    <property type="entry name" value="dUTPase-like"/>
    <property type="match status" value="1"/>
</dbReference>
<dbReference type="AlphaFoldDB" id="A0A418FVS1"/>
<feature type="compositionally biased region" description="Polar residues" evidence="1">
    <location>
        <begin position="142"/>
        <end position="157"/>
    </location>
</feature>
<feature type="region of interest" description="Disordered" evidence="1">
    <location>
        <begin position="142"/>
        <end position="171"/>
    </location>
</feature>
<sequence length="200" mass="21236">MSTSLTDCIVGLDLLRYLGAIINLKDNTLTLSDGQRILSLEPLDGFVPTSHPVGLTTVAATITVPPRSVRHVPCFAGLDLPSSTTFLVEPRTNAQAQIAAALYCKTSPNTILVELANASHEPLTLQANTHLGTWMALPPTYSEHTQNSSSLPYSSRLQPDDSCDSPPNGVPGRVLTQIGAPNIVCPVQTTTSPAKELPID</sequence>
<organism evidence="2 3">
    <name type="scientific">Aphanomyces astaci</name>
    <name type="common">Crayfish plague agent</name>
    <dbReference type="NCBI Taxonomy" id="112090"/>
    <lineage>
        <taxon>Eukaryota</taxon>
        <taxon>Sar</taxon>
        <taxon>Stramenopiles</taxon>
        <taxon>Oomycota</taxon>
        <taxon>Saprolegniomycetes</taxon>
        <taxon>Saprolegniales</taxon>
        <taxon>Verrucalvaceae</taxon>
        <taxon>Aphanomyces</taxon>
    </lineage>
</organism>
<accession>A0A418FVS1</accession>
<protein>
    <recommendedName>
        <fullName evidence="4">dUTPase-like domain-containing protein</fullName>
    </recommendedName>
</protein>
<dbReference type="EMBL" id="QUTF01008236">
    <property type="protein sequence ID" value="RHZ38857.1"/>
    <property type="molecule type" value="Genomic_DNA"/>
</dbReference>
<dbReference type="VEuPathDB" id="FungiDB:H257_18375"/>
<name>A0A418FVS1_APHAT</name>
<reference evidence="2 3" key="1">
    <citation type="submission" date="2018-08" db="EMBL/GenBank/DDBJ databases">
        <title>Aphanomyces genome sequencing and annotation.</title>
        <authorList>
            <person name="Minardi D."/>
            <person name="Oidtmann B."/>
            <person name="Van Der Giezen M."/>
            <person name="Studholme D.J."/>
        </authorList>
    </citation>
    <scope>NUCLEOTIDE SEQUENCE [LARGE SCALE GENOMIC DNA]</scope>
    <source>
        <strain evidence="2 3">FDL457</strain>
    </source>
</reference>
<dbReference type="InterPro" id="IPR036157">
    <property type="entry name" value="dUTPase-like_sf"/>
</dbReference>
<dbReference type="Proteomes" id="UP000286510">
    <property type="component" value="Unassembled WGS sequence"/>
</dbReference>
<proteinExistence type="predicted"/>
<evidence type="ECO:0000313" key="2">
    <source>
        <dbReference type="EMBL" id="RHZ38857.1"/>
    </source>
</evidence>